<dbReference type="OrthoDB" id="6783748at2759"/>
<gene>
    <name evidence="2" type="ORF">OXX778_LOCUS18190</name>
</gene>
<dbReference type="EMBL" id="CAJNOC010004925">
    <property type="protein sequence ID" value="CAF1037582.1"/>
    <property type="molecule type" value="Genomic_DNA"/>
</dbReference>
<evidence type="ECO:0000313" key="2">
    <source>
        <dbReference type="EMBL" id="CAF1037582.1"/>
    </source>
</evidence>
<dbReference type="GO" id="GO:0006508">
    <property type="term" value="P:proteolysis"/>
    <property type="evidence" value="ECO:0007669"/>
    <property type="project" value="InterPro"/>
</dbReference>
<proteinExistence type="predicted"/>
<dbReference type="GO" id="GO:0004190">
    <property type="term" value="F:aspartic-type endopeptidase activity"/>
    <property type="evidence" value="ECO:0007669"/>
    <property type="project" value="InterPro"/>
</dbReference>
<dbReference type="InterPro" id="IPR001641">
    <property type="entry name" value="Spumavirus_A9"/>
</dbReference>
<dbReference type="AlphaFoldDB" id="A0A814JH34"/>
<accession>A0A814JH34</accession>
<evidence type="ECO:0000259" key="1">
    <source>
        <dbReference type="Pfam" id="PF03539"/>
    </source>
</evidence>
<evidence type="ECO:0000313" key="3">
    <source>
        <dbReference type="Proteomes" id="UP000663879"/>
    </source>
</evidence>
<keyword evidence="3" id="KW-1185">Reference proteome</keyword>
<dbReference type="Proteomes" id="UP000663879">
    <property type="component" value="Unassembled WGS sequence"/>
</dbReference>
<dbReference type="Gene3D" id="2.40.70.10">
    <property type="entry name" value="Acid Proteases"/>
    <property type="match status" value="1"/>
</dbReference>
<protein>
    <recommendedName>
        <fullName evidence="1">Peptidase A9 domain-containing protein</fullName>
    </recommendedName>
</protein>
<reference evidence="2" key="1">
    <citation type="submission" date="2021-02" db="EMBL/GenBank/DDBJ databases">
        <authorList>
            <person name="Nowell W R."/>
        </authorList>
    </citation>
    <scope>NUCLEOTIDE SEQUENCE</scope>
    <source>
        <strain evidence="2">Ploen Becks lab</strain>
    </source>
</reference>
<dbReference type="Pfam" id="PF03539">
    <property type="entry name" value="Spuma_A9PTase"/>
    <property type="match status" value="1"/>
</dbReference>
<comment type="caution">
    <text evidence="2">The sequence shown here is derived from an EMBL/GenBank/DDBJ whole genome shotgun (WGS) entry which is preliminary data.</text>
</comment>
<name>A0A814JH34_9BILA</name>
<organism evidence="2 3">
    <name type="scientific">Brachionus calyciflorus</name>
    <dbReference type="NCBI Taxonomy" id="104777"/>
    <lineage>
        <taxon>Eukaryota</taxon>
        <taxon>Metazoa</taxon>
        <taxon>Spiralia</taxon>
        <taxon>Gnathifera</taxon>
        <taxon>Rotifera</taxon>
        <taxon>Eurotatoria</taxon>
        <taxon>Monogononta</taxon>
        <taxon>Pseudotrocha</taxon>
        <taxon>Ploima</taxon>
        <taxon>Brachionidae</taxon>
        <taxon>Brachionus</taxon>
    </lineage>
</organism>
<dbReference type="InterPro" id="IPR021109">
    <property type="entry name" value="Peptidase_aspartic_dom_sf"/>
</dbReference>
<feature type="domain" description="Peptidase A9" evidence="1">
    <location>
        <begin position="197"/>
        <end position="317"/>
    </location>
</feature>
<sequence length="333" mass="37899">MDLLVDNGASNSLLKFSSLPNEFKQVIQNFCLKHEVNQDLKNHSIGIKTCNGDSFCECVVARVWLTIGTWSGEHQFIISDNITNQDGILGRDFLMKYETVIDNRNDSLRISSNPSKNFISTNNCQTTNLMENYFIETKTMSKPCFLTQKQNLPKDSESILEVQLENMENFDSNMDVIFEPAHLNSIVLAHSVNKVEDGKIFISAINLSDREIKNEIKSGQVLGSANKIDIESVMIETIENVQKTHEDVVNIEIKNKINEQVIDSNLKEQEVNELKNLIFEFKDCFSCSENDLGKTNLIKHQINTGSSNPVKQPPYRVPSFIRNEIDKEIDKML</sequence>